<gene>
    <name evidence="1" type="ORF">JKILLFL_G7316</name>
</gene>
<evidence type="ECO:0000313" key="2">
    <source>
        <dbReference type="Proteomes" id="UP000836404"/>
    </source>
</evidence>
<proteinExistence type="predicted"/>
<dbReference type="Proteomes" id="UP000836404">
    <property type="component" value="Unassembled WGS sequence"/>
</dbReference>
<protein>
    <submittedName>
        <fullName evidence="1">Uncharacterized protein</fullName>
    </submittedName>
</protein>
<comment type="caution">
    <text evidence="1">The sequence shown here is derived from an EMBL/GenBank/DDBJ whole genome shotgun (WGS) entry which is preliminary data.</text>
</comment>
<reference evidence="1 2" key="1">
    <citation type="submission" date="2020-10" db="EMBL/GenBank/DDBJ databases">
        <authorList>
            <person name="Sedaghatjoo S."/>
        </authorList>
    </citation>
    <scope>NUCLEOTIDE SEQUENCE [LARGE SCALE GENOMIC DNA]</scope>
    <source>
        <strain evidence="1 2">LLFL</strain>
    </source>
</reference>
<sequence length="279" mass="30429">SEDHEAAPRLNVTLYKQRLAYLSVMPPPPSTPTNFSTSKTSKWTTHLSITTDLIIGTGTSINCVHTLEATLYDLENKGHSGIVNLWSRDIPAQGAYIITNASLATHPMRCFVSDPLAIRHIPAEVDGSNPTAPSSLTEGVPFVSGTGVLTEVDPTRKKAFLIGHVYLNKVHGWTTFKIFLTFEDHVRFNPWLMPAANSLCNIEGVVSGKAEDGTMEIYLRRISALGQAPSDLLQSLGMGQQAQTSHRASRLKELREAGSKRHIPVIDKDESLMAEAGVT</sequence>
<evidence type="ECO:0000313" key="1">
    <source>
        <dbReference type="EMBL" id="CAD6964777.1"/>
    </source>
</evidence>
<feature type="non-terminal residue" evidence="1">
    <location>
        <position position="1"/>
    </location>
</feature>
<feature type="non-terminal residue" evidence="1">
    <location>
        <position position="279"/>
    </location>
</feature>
<accession>A0A9N8M8C6</accession>
<dbReference type="EMBL" id="CAJHJF010007777">
    <property type="protein sequence ID" value="CAD6964777.1"/>
    <property type="molecule type" value="Genomic_DNA"/>
</dbReference>
<dbReference type="AlphaFoldDB" id="A0A9N8M8C6"/>
<name>A0A9N8M8C6_9BASI</name>
<organism evidence="1 2">
    <name type="scientific">Tilletia laevis</name>
    <dbReference type="NCBI Taxonomy" id="157183"/>
    <lineage>
        <taxon>Eukaryota</taxon>
        <taxon>Fungi</taxon>
        <taxon>Dikarya</taxon>
        <taxon>Basidiomycota</taxon>
        <taxon>Ustilaginomycotina</taxon>
        <taxon>Exobasidiomycetes</taxon>
        <taxon>Tilletiales</taxon>
        <taxon>Tilletiaceae</taxon>
        <taxon>Tilletia</taxon>
    </lineage>
</organism>
<keyword evidence="2" id="KW-1185">Reference proteome</keyword>